<dbReference type="AlphaFoldDB" id="A0A8H7WB98"/>
<comment type="caution">
    <text evidence="2">The sequence shown here is derived from an EMBL/GenBank/DDBJ whole genome shotgun (WGS) entry which is preliminary data.</text>
</comment>
<dbReference type="InterPro" id="IPR029058">
    <property type="entry name" value="AB_hydrolase_fold"/>
</dbReference>
<protein>
    <recommendedName>
        <fullName evidence="1">Dienelactone hydrolase domain-containing protein</fullName>
    </recommendedName>
</protein>
<keyword evidence="3" id="KW-1185">Reference proteome</keyword>
<dbReference type="PANTHER" id="PTHR47668:SF1">
    <property type="entry name" value="DIENELACTONE HYDROLASE DOMAIN-CONTAINING PROTEIN-RELATED"/>
    <property type="match status" value="1"/>
</dbReference>
<evidence type="ECO:0000259" key="1">
    <source>
        <dbReference type="Pfam" id="PF01738"/>
    </source>
</evidence>
<gene>
    <name evidence="2" type="ORF">IFR04_005267</name>
</gene>
<dbReference type="SUPFAM" id="SSF53474">
    <property type="entry name" value="alpha/beta-Hydrolases"/>
    <property type="match status" value="1"/>
</dbReference>
<dbReference type="Proteomes" id="UP000664132">
    <property type="component" value="Unassembled WGS sequence"/>
</dbReference>
<evidence type="ECO:0000313" key="3">
    <source>
        <dbReference type="Proteomes" id="UP000664132"/>
    </source>
</evidence>
<dbReference type="EMBL" id="JAFJYH010000062">
    <property type="protein sequence ID" value="KAG4421648.1"/>
    <property type="molecule type" value="Genomic_DNA"/>
</dbReference>
<proteinExistence type="predicted"/>
<sequence>MSEIKGQHGHSAACCSIPPIVAKDYKEKGKYETIGGLKTYVTGSSNASKGLLYIYDIFGYFPQSIQGADILATSDKDNQYQVFIPDWFEGKPADISWYPPDNDEKGKALGNFFQTTGAPPATASKVPTIVEALTKAYPSIKTWGVVGFCWGGKIVSLTTSTSSTPFKAAAECHPAMVDPSEAEGIKIPLCMLASKDEPKEDVEKFEKNLKGEKHVEIFGDQVHGWMAARADLEDERVKSEYERGYKTLLEFFAKHL</sequence>
<reference evidence="2" key="1">
    <citation type="submission" date="2021-02" db="EMBL/GenBank/DDBJ databases">
        <title>Genome sequence Cadophora malorum strain M34.</title>
        <authorList>
            <person name="Stefanovic E."/>
            <person name="Vu D."/>
            <person name="Scully C."/>
            <person name="Dijksterhuis J."/>
            <person name="Roader J."/>
            <person name="Houbraken J."/>
        </authorList>
    </citation>
    <scope>NUCLEOTIDE SEQUENCE</scope>
    <source>
        <strain evidence="2">M34</strain>
    </source>
</reference>
<dbReference type="Pfam" id="PF01738">
    <property type="entry name" value="DLH"/>
    <property type="match status" value="1"/>
</dbReference>
<dbReference type="PANTHER" id="PTHR47668">
    <property type="entry name" value="DIENELACTONE HYDROLASE FAMILY PROTEIN (AFU_ORTHOLOGUE AFUA_6G01940)"/>
    <property type="match status" value="1"/>
</dbReference>
<dbReference type="Gene3D" id="3.40.50.1820">
    <property type="entry name" value="alpha/beta hydrolase"/>
    <property type="match status" value="1"/>
</dbReference>
<feature type="domain" description="Dienelactone hydrolase" evidence="1">
    <location>
        <begin position="38"/>
        <end position="255"/>
    </location>
</feature>
<organism evidence="2 3">
    <name type="scientific">Cadophora malorum</name>
    <dbReference type="NCBI Taxonomy" id="108018"/>
    <lineage>
        <taxon>Eukaryota</taxon>
        <taxon>Fungi</taxon>
        <taxon>Dikarya</taxon>
        <taxon>Ascomycota</taxon>
        <taxon>Pezizomycotina</taxon>
        <taxon>Leotiomycetes</taxon>
        <taxon>Helotiales</taxon>
        <taxon>Ploettnerulaceae</taxon>
        <taxon>Cadophora</taxon>
    </lineage>
</organism>
<accession>A0A8H7WB98</accession>
<dbReference type="GO" id="GO:0016787">
    <property type="term" value="F:hydrolase activity"/>
    <property type="evidence" value="ECO:0007669"/>
    <property type="project" value="InterPro"/>
</dbReference>
<dbReference type="InterPro" id="IPR002925">
    <property type="entry name" value="Dienelactn_hydro"/>
</dbReference>
<name>A0A8H7WB98_9HELO</name>
<dbReference type="OrthoDB" id="2147163at2759"/>
<evidence type="ECO:0000313" key="2">
    <source>
        <dbReference type="EMBL" id="KAG4421648.1"/>
    </source>
</evidence>